<protein>
    <submittedName>
        <fullName evidence="2">Uncharacterized protein</fullName>
    </submittedName>
</protein>
<organism evidence="2 3">
    <name type="scientific">Sediminicoccus rosea</name>
    <dbReference type="NCBI Taxonomy" id="1225128"/>
    <lineage>
        <taxon>Bacteria</taxon>
        <taxon>Pseudomonadati</taxon>
        <taxon>Pseudomonadota</taxon>
        <taxon>Alphaproteobacteria</taxon>
        <taxon>Acetobacterales</taxon>
        <taxon>Roseomonadaceae</taxon>
        <taxon>Sediminicoccus</taxon>
    </lineage>
</organism>
<dbReference type="EMBL" id="CP137852">
    <property type="protein sequence ID" value="WPB86098.1"/>
    <property type="molecule type" value="Genomic_DNA"/>
</dbReference>
<dbReference type="RefSeq" id="WP_318650075.1">
    <property type="nucleotide sequence ID" value="NZ_CP137852.1"/>
</dbReference>
<evidence type="ECO:0000313" key="2">
    <source>
        <dbReference type="EMBL" id="WPB86098.1"/>
    </source>
</evidence>
<name>A0ABZ0PK36_9PROT</name>
<dbReference type="Proteomes" id="UP001305521">
    <property type="component" value="Chromosome"/>
</dbReference>
<gene>
    <name evidence="2" type="ORF">R9Z33_04315</name>
</gene>
<feature type="transmembrane region" description="Helical" evidence="1">
    <location>
        <begin position="12"/>
        <end position="37"/>
    </location>
</feature>
<keyword evidence="1" id="KW-0812">Transmembrane</keyword>
<reference evidence="2 3" key="1">
    <citation type="submission" date="2023-11" db="EMBL/GenBank/DDBJ databases">
        <title>Arctic aerobic anoxygenic photoheterotroph Sediminicoccus rosea KRV36 adapts its photosynthesis to long days of polar summer.</title>
        <authorList>
            <person name="Tomasch J."/>
            <person name="Kopejtka K."/>
            <person name="Bily T."/>
            <person name="Gardiner A.T."/>
            <person name="Gardian Z."/>
            <person name="Shivaramu S."/>
            <person name="Koblizek M."/>
            <person name="Engelhardt F."/>
            <person name="Kaftan D."/>
        </authorList>
    </citation>
    <scope>NUCLEOTIDE SEQUENCE [LARGE SCALE GENOMIC DNA]</scope>
    <source>
        <strain evidence="2 3">R-30</strain>
    </source>
</reference>
<evidence type="ECO:0000256" key="1">
    <source>
        <dbReference type="SAM" id="Phobius"/>
    </source>
</evidence>
<evidence type="ECO:0000313" key="3">
    <source>
        <dbReference type="Proteomes" id="UP001305521"/>
    </source>
</evidence>
<keyword evidence="1" id="KW-1133">Transmembrane helix</keyword>
<keyword evidence="1" id="KW-0472">Membrane</keyword>
<keyword evidence="3" id="KW-1185">Reference proteome</keyword>
<accession>A0ABZ0PK36</accession>
<sequence>MSDRTEINRGEIVLMALRFSLLAASAALVGVLGHVAWKIISA</sequence>
<proteinExistence type="predicted"/>